<feature type="compositionally biased region" description="Polar residues" evidence="1">
    <location>
        <begin position="1349"/>
        <end position="1361"/>
    </location>
</feature>
<evidence type="ECO:0000313" key="5">
    <source>
        <dbReference type="Proteomes" id="UP000008281"/>
    </source>
</evidence>
<feature type="transmembrane region" description="Helical" evidence="2">
    <location>
        <begin position="1038"/>
        <end position="1062"/>
    </location>
</feature>
<feature type="region of interest" description="Disordered" evidence="1">
    <location>
        <begin position="1092"/>
        <end position="1150"/>
    </location>
</feature>
<feature type="compositionally biased region" description="Basic and acidic residues" evidence="1">
    <location>
        <begin position="1332"/>
        <end position="1342"/>
    </location>
</feature>
<evidence type="ECO:0008006" key="6">
    <source>
        <dbReference type="Google" id="ProtNLM"/>
    </source>
</evidence>
<feature type="compositionally biased region" description="Basic residues" evidence="1">
    <location>
        <begin position="1387"/>
        <end position="1398"/>
    </location>
</feature>
<accession>E3NAF3</accession>
<protein>
    <recommendedName>
        <fullName evidence="6">DUF19 domain-containing protein</fullName>
    </recommendedName>
</protein>
<sequence length="1398" mass="153897">MYKLLLFLFSLNFVNDVDARKKIYARDVRIPMQSSDDVDAKWVNSMKTEGSSEIVGYINEHAKAAGRYKITLLVEDPGLNTESLISTRNEEEDFTEEQIAPQRIKRKSSKELSNGPSLTEADEQFLVDKAEKSLIEAYKDCQTSKKTGAEFDDCIDKAQKMTEQEITSSLNNEQKCGGAELEKCKDRIQKKAVSTIPFSIPVEKSYSGVMAAKYGNVRIGMILAKHFDGCYHGQNKIALLLKCLKEGEQKSPLNVAFDSIKAILEIYCKNKETDNKCLEKIKNIPADYSKGKKLSDDAEKCKKEKSSVTFIECLSQVMEKSSTKKSIAEGVSKTCKGNEKEDFCRQNGKTTVEKTLKEAVNALLTNYCGKTYKKERLYQSCLKTNMDQISKDVQLPAAEIDFEPELSLKPIVTEKKYGAIAIEAIKSLILMFCKANSPKYQFDYDTCIDGRISVSKTIAAGFEVPFKFLDEVPLSEIIKDQNGRIEIGATLKKEADLCKTPNPQTRDQYFNCLKGKPLQTALIELAEKLAAHCGKGERTHVKTCRTNGKAEVEAKLKNSIDAVLTNFCRETFPKAQNEYKECLNFDGAVLEPLSKIVNFPATIYAPIDMLKFKTSDDHGDIKIGEVLQNSVNSCKGKKALKEYFECIKGADGAQTSPWLDVTGQISKELADLCGQKQKIKDCRNTGRVEVKSELKEAVEALLLNFCGQNAASSQQVYDSCTSDGDSLGIALDKVIDLPISIRQEVSLPSLVIAKYGDIRIGEIVQNQAETCKNRKTFDEIVDCLKTSKGSQPSPSKSAKDSVSEKFADFAIKHTFGDGDWKKGVAEVQMEFEKTIQAVFSNFCRENVNYDQDNYVECLDDGLKRSQEMSREFSPIDLFLQCGSKTTIDDFNQCIDGANSHRLSLWTVGCASIPRKKECIDEATESSRIIANVAKIAAKLVSCEDTQCVQTEKQKVTDSFAKNIEKYCKVPCKDSEAKVEAALIKLLPDCSAYPENLKCRAGFSLALKEDVGCQSLPKDFEVCDEFCGAMERTNVDDGFTPLEICLIVLNFIAFLCLCFFIGYKCRKTRKSKKPATTVINSNETNLETGQAVDVKPTPGLEKKEEKIDETGVQEAGVQEEGVQEEGVQEEGVQEEGVQDGTPALGNNPELERMRDRRKQLQGNIKILTTHTNKCAEEHKKDLANNFTPMGPIFIPKEPEVPPPADIPNNVSLTNVAWKDGLNEQWDVGSDVDDIELDQDFVLNPDSVTESEASQKSGKAKSSTKSKSEKVPSTSGTGPSTPGTGPSTSGTGLSTSGTGLSTPGIPSVSAPAPTVPAAENLNASETKKNKSKSKSRESSAEPRESSTSSSVQPDQQPSTSGLPSVSGPGTRFYHLAPTAPAAKKPNASKTKKRQSKSKED</sequence>
<dbReference type="HOGENOM" id="CLU_004373_0_0_1"/>
<feature type="compositionally biased region" description="Basic and acidic residues" evidence="1">
    <location>
        <begin position="1099"/>
        <end position="1108"/>
    </location>
</feature>
<feature type="compositionally biased region" description="Low complexity" evidence="1">
    <location>
        <begin position="1374"/>
        <end position="1386"/>
    </location>
</feature>
<dbReference type="Proteomes" id="UP000008281">
    <property type="component" value="Unassembled WGS sequence"/>
</dbReference>
<dbReference type="OrthoDB" id="5877566at2759"/>
<feature type="signal peptide" evidence="3">
    <location>
        <begin position="1"/>
        <end position="19"/>
    </location>
</feature>
<feature type="compositionally biased region" description="Low complexity" evidence="1">
    <location>
        <begin position="1263"/>
        <end position="1322"/>
    </location>
</feature>
<gene>
    <name evidence="4" type="ORF">CRE_30417</name>
</gene>
<feature type="region of interest" description="Disordered" evidence="1">
    <location>
        <begin position="87"/>
        <end position="117"/>
    </location>
</feature>
<feature type="chain" id="PRO_5003178292" description="DUF19 domain-containing protein" evidence="3">
    <location>
        <begin position="20"/>
        <end position="1398"/>
    </location>
</feature>
<dbReference type="STRING" id="31234.E3NAF3"/>
<dbReference type="EMBL" id="DS268575">
    <property type="protein sequence ID" value="EFO91089.1"/>
    <property type="molecule type" value="Genomic_DNA"/>
</dbReference>
<keyword evidence="2" id="KW-0472">Membrane</keyword>
<dbReference type="InParanoid" id="E3NAF3"/>
<keyword evidence="2" id="KW-1133">Transmembrane helix</keyword>
<organism evidence="5">
    <name type="scientific">Caenorhabditis remanei</name>
    <name type="common">Caenorhabditis vulgaris</name>
    <dbReference type="NCBI Taxonomy" id="31234"/>
    <lineage>
        <taxon>Eukaryota</taxon>
        <taxon>Metazoa</taxon>
        <taxon>Ecdysozoa</taxon>
        <taxon>Nematoda</taxon>
        <taxon>Chromadorea</taxon>
        <taxon>Rhabditida</taxon>
        <taxon>Rhabditina</taxon>
        <taxon>Rhabditomorpha</taxon>
        <taxon>Rhabditoidea</taxon>
        <taxon>Rhabditidae</taxon>
        <taxon>Peloderinae</taxon>
        <taxon>Caenorhabditis</taxon>
    </lineage>
</organism>
<name>E3NAF3_CAERE</name>
<reference evidence="4" key="1">
    <citation type="submission" date="2007-07" db="EMBL/GenBank/DDBJ databases">
        <title>PCAP assembly of the Caenorhabditis remanei genome.</title>
        <authorList>
            <consortium name="The Caenorhabditis remanei Sequencing Consortium"/>
            <person name="Wilson R.K."/>
        </authorList>
    </citation>
    <scope>NUCLEOTIDE SEQUENCE [LARGE SCALE GENOMIC DNA]</scope>
    <source>
        <strain evidence="4">PB4641</strain>
    </source>
</reference>
<proteinExistence type="predicted"/>
<keyword evidence="5" id="KW-1185">Reference proteome</keyword>
<keyword evidence="2" id="KW-0812">Transmembrane</keyword>
<dbReference type="eggNOG" id="ENOG502RZ20">
    <property type="taxonomic scope" value="Eukaryota"/>
</dbReference>
<feature type="compositionally biased region" description="Acidic residues" evidence="1">
    <location>
        <begin position="1120"/>
        <end position="1136"/>
    </location>
</feature>
<keyword evidence="3" id="KW-0732">Signal</keyword>
<evidence type="ECO:0000256" key="2">
    <source>
        <dbReference type="SAM" id="Phobius"/>
    </source>
</evidence>
<evidence type="ECO:0000256" key="3">
    <source>
        <dbReference type="SAM" id="SignalP"/>
    </source>
</evidence>
<evidence type="ECO:0000256" key="1">
    <source>
        <dbReference type="SAM" id="MobiDB-lite"/>
    </source>
</evidence>
<evidence type="ECO:0000313" key="4">
    <source>
        <dbReference type="EMBL" id="EFO91089.1"/>
    </source>
</evidence>
<feature type="region of interest" description="Disordered" evidence="1">
    <location>
        <begin position="1235"/>
        <end position="1398"/>
    </location>
</feature>